<accession>A0A9P5ZNY2</accession>
<proteinExistence type="inferred from homology"/>
<feature type="compositionally biased region" description="Basic and acidic residues" evidence="2">
    <location>
        <begin position="35"/>
        <end position="51"/>
    </location>
</feature>
<gene>
    <name evidence="4" type="ORF">BDN71DRAFT_1484903</name>
</gene>
<feature type="compositionally biased region" description="Acidic residues" evidence="2">
    <location>
        <begin position="52"/>
        <end position="69"/>
    </location>
</feature>
<evidence type="ECO:0000313" key="4">
    <source>
        <dbReference type="EMBL" id="KAF9489211.1"/>
    </source>
</evidence>
<evidence type="ECO:0000313" key="5">
    <source>
        <dbReference type="Proteomes" id="UP000807025"/>
    </source>
</evidence>
<keyword evidence="5" id="KW-1185">Reference proteome</keyword>
<dbReference type="PANTHER" id="PTHR13275">
    <property type="entry name" value="YL-1 PROTEIN TRANSCRIPTION FACTOR-LIKE 1"/>
    <property type="match status" value="1"/>
</dbReference>
<feature type="region of interest" description="Disordered" evidence="2">
    <location>
        <begin position="33"/>
        <end position="128"/>
    </location>
</feature>
<evidence type="ECO:0000256" key="1">
    <source>
        <dbReference type="ARBA" id="ARBA00006832"/>
    </source>
</evidence>
<feature type="compositionally biased region" description="Polar residues" evidence="2">
    <location>
        <begin position="269"/>
        <end position="289"/>
    </location>
</feature>
<evidence type="ECO:0000256" key="2">
    <source>
        <dbReference type="SAM" id="MobiDB-lite"/>
    </source>
</evidence>
<feature type="compositionally biased region" description="Low complexity" evidence="2">
    <location>
        <begin position="290"/>
        <end position="301"/>
    </location>
</feature>
<dbReference type="PANTHER" id="PTHR13275:SF4">
    <property type="entry name" value="VACUOLAR PROTEIN SORTING-ASSOCIATED PROTEIN 72 HOMOLOG"/>
    <property type="match status" value="1"/>
</dbReference>
<dbReference type="Pfam" id="PF08265">
    <property type="entry name" value="YL1_C"/>
    <property type="match status" value="1"/>
</dbReference>
<dbReference type="Pfam" id="PF05764">
    <property type="entry name" value="YL1"/>
    <property type="match status" value="1"/>
</dbReference>
<feature type="domain" description="Vps72/YL1 C-terminal" evidence="3">
    <location>
        <begin position="415"/>
        <end position="444"/>
    </location>
</feature>
<dbReference type="InterPro" id="IPR046757">
    <property type="entry name" value="YL1_N"/>
</dbReference>
<dbReference type="SMART" id="SM00993">
    <property type="entry name" value="YL1_C"/>
    <property type="match status" value="1"/>
</dbReference>
<feature type="region of interest" description="Disordered" evidence="2">
    <location>
        <begin position="269"/>
        <end position="301"/>
    </location>
</feature>
<protein>
    <recommendedName>
        <fullName evidence="3">Vps72/YL1 C-terminal domain-containing protein</fullName>
    </recommendedName>
</protein>
<sequence>MADEEPTEFLATRRSKRSTAGNRMEMALAEMGIDDLSKDQDDDRDFHAEKGYDEEDIFESDFDSTDEEAPQTGVEAGEQLVEEEEKRARKLVKSRFGKATAAAHERQKATFEPDKSSKATTSKKLKPKPNLRRVSLGVVVDAETGEVLQGEEIPASSIAGERKSKRRHTILNTSATVSRLKLEEEKRASAPRKSKVEAKSYTQDELIARALDNEEGNIIEHRNYLQLEDEKRKRARVVRTAVSGPLLRWTSRIEEEKVLVTVQSMSPSTSTSRIGYSSTTYSNPSLTARQPQPTQTTSTFPYGQYPYTANVLYTQAMAQSTQNYATSFPTMPYPGSTSWYSYQPPTPAAPEKTTQTVEKVEKVTKCYVVHEIAQGNGAAKPGWTDTMEAMFGDHVRWKDLKVYSGRNRPLGKQKHKCPITGRTAKYLEPRSGVPFADVQGYQVLSRVLNHEYVWNPTVGSYVGHESPDDMMYKANKNGRDANIQDTGMDIS</sequence>
<comment type="caution">
    <text evidence="4">The sequence shown here is derived from an EMBL/GenBank/DDBJ whole genome shotgun (WGS) entry which is preliminary data.</text>
</comment>
<dbReference type="OrthoDB" id="78296at2759"/>
<comment type="similarity">
    <text evidence="1">Belongs to the VPS72/YL1 family.</text>
</comment>
<feature type="region of interest" description="Disordered" evidence="2">
    <location>
        <begin position="1"/>
        <end position="21"/>
    </location>
</feature>
<dbReference type="Proteomes" id="UP000807025">
    <property type="component" value="Unassembled WGS sequence"/>
</dbReference>
<dbReference type="AlphaFoldDB" id="A0A9P5ZNY2"/>
<reference evidence="4" key="1">
    <citation type="submission" date="2020-11" db="EMBL/GenBank/DDBJ databases">
        <authorList>
            <consortium name="DOE Joint Genome Institute"/>
            <person name="Ahrendt S."/>
            <person name="Riley R."/>
            <person name="Andreopoulos W."/>
            <person name="Labutti K."/>
            <person name="Pangilinan J."/>
            <person name="Ruiz-Duenas F.J."/>
            <person name="Barrasa J.M."/>
            <person name="Sanchez-Garcia M."/>
            <person name="Camarero S."/>
            <person name="Miyauchi S."/>
            <person name="Serrano A."/>
            <person name="Linde D."/>
            <person name="Babiker R."/>
            <person name="Drula E."/>
            <person name="Ayuso-Fernandez I."/>
            <person name="Pacheco R."/>
            <person name="Padilla G."/>
            <person name="Ferreira P."/>
            <person name="Barriuso J."/>
            <person name="Kellner H."/>
            <person name="Castanera R."/>
            <person name="Alfaro M."/>
            <person name="Ramirez L."/>
            <person name="Pisabarro A.G."/>
            <person name="Kuo A."/>
            <person name="Tritt A."/>
            <person name="Lipzen A."/>
            <person name="He G."/>
            <person name="Yan M."/>
            <person name="Ng V."/>
            <person name="Cullen D."/>
            <person name="Martin F."/>
            <person name="Rosso M.-N."/>
            <person name="Henrissat B."/>
            <person name="Hibbett D."/>
            <person name="Martinez A.T."/>
            <person name="Grigoriev I.V."/>
        </authorList>
    </citation>
    <scope>NUCLEOTIDE SEQUENCE</scope>
    <source>
        <strain evidence="4">ATCC 90797</strain>
    </source>
</reference>
<feature type="compositionally biased region" description="Basic and acidic residues" evidence="2">
    <location>
        <begin position="103"/>
        <end position="117"/>
    </location>
</feature>
<dbReference type="GO" id="GO:0005634">
    <property type="term" value="C:nucleus"/>
    <property type="evidence" value="ECO:0007669"/>
    <property type="project" value="TreeGrafter"/>
</dbReference>
<evidence type="ECO:0000259" key="3">
    <source>
        <dbReference type="SMART" id="SM00993"/>
    </source>
</evidence>
<dbReference type="InterPro" id="IPR013272">
    <property type="entry name" value="Vps72/YL1_C"/>
</dbReference>
<dbReference type="EMBL" id="MU154679">
    <property type="protein sequence ID" value="KAF9489211.1"/>
    <property type="molecule type" value="Genomic_DNA"/>
</dbReference>
<organism evidence="4 5">
    <name type="scientific">Pleurotus eryngii</name>
    <name type="common">Boletus of the steppes</name>
    <dbReference type="NCBI Taxonomy" id="5323"/>
    <lineage>
        <taxon>Eukaryota</taxon>
        <taxon>Fungi</taxon>
        <taxon>Dikarya</taxon>
        <taxon>Basidiomycota</taxon>
        <taxon>Agaricomycotina</taxon>
        <taxon>Agaricomycetes</taxon>
        <taxon>Agaricomycetidae</taxon>
        <taxon>Agaricales</taxon>
        <taxon>Pleurotineae</taxon>
        <taxon>Pleurotaceae</taxon>
        <taxon>Pleurotus</taxon>
    </lineage>
</organism>
<name>A0A9P5ZNY2_PLEER</name>